<dbReference type="GO" id="GO:0005829">
    <property type="term" value="C:cytosol"/>
    <property type="evidence" value="ECO:0007669"/>
    <property type="project" value="TreeGrafter"/>
</dbReference>
<dbReference type="RefSeq" id="WP_159796536.1">
    <property type="nucleotide sequence ID" value="NZ_WTYM01000052.1"/>
</dbReference>
<dbReference type="InterPro" id="IPR011251">
    <property type="entry name" value="Luciferase-like_dom"/>
</dbReference>
<accession>A0A6I4SWN3</accession>
<comment type="caution">
    <text evidence="4">The sequence shown here is derived from an EMBL/GenBank/DDBJ whole genome shotgun (WGS) entry which is preliminary data.</text>
</comment>
<dbReference type="InterPro" id="IPR036661">
    <property type="entry name" value="Luciferase-like_sf"/>
</dbReference>
<dbReference type="OrthoDB" id="5728724at2"/>
<name>A0A6I4SWN3_9SPHN</name>
<dbReference type="AlphaFoldDB" id="A0A6I4SWN3"/>
<evidence type="ECO:0000256" key="2">
    <source>
        <dbReference type="ARBA" id="ARBA00023033"/>
    </source>
</evidence>
<dbReference type="PANTHER" id="PTHR30137">
    <property type="entry name" value="LUCIFERASE-LIKE MONOOXYGENASE"/>
    <property type="match status" value="1"/>
</dbReference>
<dbReference type="SUPFAM" id="SSF51679">
    <property type="entry name" value="Bacterial luciferase-like"/>
    <property type="match status" value="1"/>
</dbReference>
<evidence type="ECO:0000259" key="3">
    <source>
        <dbReference type="Pfam" id="PF00296"/>
    </source>
</evidence>
<organism evidence="4 5">
    <name type="scientific">Croceibacterium salegens</name>
    <dbReference type="NCBI Taxonomy" id="1737568"/>
    <lineage>
        <taxon>Bacteria</taxon>
        <taxon>Pseudomonadati</taxon>
        <taxon>Pseudomonadota</taxon>
        <taxon>Alphaproteobacteria</taxon>
        <taxon>Sphingomonadales</taxon>
        <taxon>Erythrobacteraceae</taxon>
        <taxon>Croceibacterium</taxon>
    </lineage>
</organism>
<evidence type="ECO:0000313" key="4">
    <source>
        <dbReference type="EMBL" id="MXO60534.1"/>
    </source>
</evidence>
<gene>
    <name evidence="4" type="ORF">GRI89_13395</name>
</gene>
<feature type="domain" description="Luciferase-like" evidence="3">
    <location>
        <begin position="5"/>
        <end position="305"/>
    </location>
</feature>
<sequence>MSRGMRFGIFDHIDANGTSAGEQYAQRLRLVELYERLGFYCYHLTEHHATELGMAPSPSVFLAAAAQRTSTIRLGSLVYLLPLHHPVRVLEEIGMLDHLSNGRIQVGIGRGGQPAEHTRYGLEVDDLAPMFEEAMDLVVEGLGGTIGAHKGKYYDLPDVDLRVRTVQKPHPPLWYGTASSHRNAWAARHDVNLLCLIPDTRARPVFDDYREELAKLGKTGDAIPFTGLARQLVVAPTDAVAIALGERAWKRFADSFNWLPRRLAMPEFPLAPTFGAAMESGMAFGGSPASVRDWVARSREDAGIDYMALEIGFGDMNQEEIAQSAELFAREVMPEFA</sequence>
<keyword evidence="5" id="KW-1185">Reference proteome</keyword>
<dbReference type="EMBL" id="WTYM01000052">
    <property type="protein sequence ID" value="MXO60534.1"/>
    <property type="molecule type" value="Genomic_DNA"/>
</dbReference>
<dbReference type="Gene3D" id="3.20.20.30">
    <property type="entry name" value="Luciferase-like domain"/>
    <property type="match status" value="1"/>
</dbReference>
<dbReference type="GO" id="GO:0004497">
    <property type="term" value="F:monooxygenase activity"/>
    <property type="evidence" value="ECO:0007669"/>
    <property type="project" value="UniProtKB-KW"/>
</dbReference>
<proteinExistence type="predicted"/>
<dbReference type="GO" id="GO:0016705">
    <property type="term" value="F:oxidoreductase activity, acting on paired donors, with incorporation or reduction of molecular oxygen"/>
    <property type="evidence" value="ECO:0007669"/>
    <property type="project" value="InterPro"/>
</dbReference>
<dbReference type="InterPro" id="IPR050766">
    <property type="entry name" value="Bact_Lucif_Oxidored"/>
</dbReference>
<dbReference type="Proteomes" id="UP000433652">
    <property type="component" value="Unassembled WGS sequence"/>
</dbReference>
<evidence type="ECO:0000313" key="5">
    <source>
        <dbReference type="Proteomes" id="UP000433652"/>
    </source>
</evidence>
<evidence type="ECO:0000256" key="1">
    <source>
        <dbReference type="ARBA" id="ARBA00023002"/>
    </source>
</evidence>
<dbReference type="Pfam" id="PF00296">
    <property type="entry name" value="Bac_luciferase"/>
    <property type="match status" value="1"/>
</dbReference>
<dbReference type="PANTHER" id="PTHR30137:SF8">
    <property type="entry name" value="BLR5498 PROTEIN"/>
    <property type="match status" value="1"/>
</dbReference>
<keyword evidence="1" id="KW-0560">Oxidoreductase</keyword>
<protein>
    <submittedName>
        <fullName evidence="4">LLM class flavin-dependent oxidoreductase</fullName>
    </submittedName>
</protein>
<reference evidence="4 5" key="1">
    <citation type="submission" date="2019-12" db="EMBL/GenBank/DDBJ databases">
        <title>Genomic-based taxomic classification of the family Erythrobacteraceae.</title>
        <authorList>
            <person name="Xu L."/>
        </authorList>
    </citation>
    <scope>NUCLEOTIDE SEQUENCE [LARGE SCALE GENOMIC DNA]</scope>
    <source>
        <strain evidence="4 5">MCCC 1K01500</strain>
    </source>
</reference>
<keyword evidence="2" id="KW-0503">Monooxygenase</keyword>